<name>Q2JBA9_FRACC</name>
<dbReference type="HOGENOM" id="CLU_1765356_0_0_11"/>
<protein>
    <submittedName>
        <fullName evidence="2">Uncharacterized protein</fullName>
    </submittedName>
</protein>
<proteinExistence type="predicted"/>
<feature type="compositionally biased region" description="Basic residues" evidence="1">
    <location>
        <begin position="14"/>
        <end position="23"/>
    </location>
</feature>
<dbReference type="Proteomes" id="UP000001937">
    <property type="component" value="Chromosome"/>
</dbReference>
<dbReference type="AlphaFoldDB" id="Q2JBA9"/>
<dbReference type="KEGG" id="fra:Francci3_2060"/>
<gene>
    <name evidence="2" type="ordered locus">Francci3_2060</name>
</gene>
<reference evidence="2 3" key="1">
    <citation type="journal article" date="2007" name="Genome Res.">
        <title>Genome characteristics of facultatively symbiotic Frankia sp. strains reflect host range and host plant biogeography.</title>
        <authorList>
            <person name="Normand P."/>
            <person name="Lapierre P."/>
            <person name="Tisa L.S."/>
            <person name="Gogarten J.P."/>
            <person name="Alloisio N."/>
            <person name="Bagnarol E."/>
            <person name="Bassi C.A."/>
            <person name="Berry A.M."/>
            <person name="Bickhart D.M."/>
            <person name="Choisne N."/>
            <person name="Couloux A."/>
            <person name="Cournoyer B."/>
            <person name="Cruveiller S."/>
            <person name="Daubin V."/>
            <person name="Demange N."/>
            <person name="Francino M.P."/>
            <person name="Goltsman E."/>
            <person name="Huang Y."/>
            <person name="Kopp O.R."/>
            <person name="Labarre L."/>
            <person name="Lapidus A."/>
            <person name="Lavire C."/>
            <person name="Marechal J."/>
            <person name="Martinez M."/>
            <person name="Mastronunzio J.E."/>
            <person name="Mullin B.C."/>
            <person name="Niemann J."/>
            <person name="Pujic P."/>
            <person name="Rawnsley T."/>
            <person name="Rouy Z."/>
            <person name="Schenowitz C."/>
            <person name="Sellstedt A."/>
            <person name="Tavares F."/>
            <person name="Tomkins J.P."/>
            <person name="Vallenet D."/>
            <person name="Valverde C."/>
            <person name="Wall L.G."/>
            <person name="Wang Y."/>
            <person name="Medigue C."/>
            <person name="Benson D.R."/>
        </authorList>
    </citation>
    <scope>NUCLEOTIDE SEQUENCE [LARGE SCALE GENOMIC DNA]</scope>
    <source>
        <strain evidence="3">DSM 45818 / CECT 9043 / CcI3</strain>
    </source>
</reference>
<dbReference type="eggNOG" id="ENOG5032RF5">
    <property type="taxonomic scope" value="Bacteria"/>
</dbReference>
<dbReference type="PhylomeDB" id="Q2JBA9"/>
<dbReference type="EMBL" id="CP000249">
    <property type="protein sequence ID" value="ABD11433.1"/>
    <property type="molecule type" value="Genomic_DNA"/>
</dbReference>
<accession>Q2JBA9</accession>
<organism evidence="2 3">
    <name type="scientific">Frankia casuarinae (strain DSM 45818 / CECT 9043 / HFP020203 / CcI3)</name>
    <dbReference type="NCBI Taxonomy" id="106370"/>
    <lineage>
        <taxon>Bacteria</taxon>
        <taxon>Bacillati</taxon>
        <taxon>Actinomycetota</taxon>
        <taxon>Actinomycetes</taxon>
        <taxon>Frankiales</taxon>
        <taxon>Frankiaceae</taxon>
        <taxon>Frankia</taxon>
    </lineage>
</organism>
<sequence length="147" mass="15925">MGTATRGDGITHSGSRRGGRPRRRRDDRSDLPAAGRLVGMAAIPESTTSSIRLRLLDHAEQRWPQLARTEVTYRGAFAYVAGVLPDGEEIPLCRLRYGGSAHSFGFAIYSAAHNRYQETALLTGYLAGSPQDALDTACTVHLPTEPS</sequence>
<evidence type="ECO:0000256" key="1">
    <source>
        <dbReference type="SAM" id="MobiDB-lite"/>
    </source>
</evidence>
<keyword evidence="3" id="KW-1185">Reference proteome</keyword>
<dbReference type="OrthoDB" id="5419957at2"/>
<evidence type="ECO:0000313" key="2">
    <source>
        <dbReference type="EMBL" id="ABD11433.1"/>
    </source>
</evidence>
<feature type="region of interest" description="Disordered" evidence="1">
    <location>
        <begin position="1"/>
        <end position="31"/>
    </location>
</feature>
<evidence type="ECO:0000313" key="3">
    <source>
        <dbReference type="Proteomes" id="UP000001937"/>
    </source>
</evidence>